<name>F5SUF6_9GAMM</name>
<evidence type="ECO:0000313" key="1">
    <source>
        <dbReference type="EMBL" id="EGL55524.1"/>
    </source>
</evidence>
<gene>
    <name evidence="1" type="ORF">MAMP_02518</name>
</gene>
<reference evidence="1 2" key="1">
    <citation type="journal article" date="2011" name="J. Bacteriol.">
        <title>Draft genome sequence of Methylophaga aminisulfidivorans MP T.</title>
        <authorList>
            <person name="Han G.H."/>
            <person name="Kim W."/>
            <person name="Chun J."/>
            <person name="Kim S.W."/>
        </authorList>
    </citation>
    <scope>NUCLEOTIDE SEQUENCE [LARGE SCALE GENOMIC DNA]</scope>
    <source>
        <strain evidence="2">MP(T)</strain>
    </source>
</reference>
<dbReference type="AlphaFoldDB" id="F5SUF6"/>
<keyword evidence="2" id="KW-1185">Reference proteome</keyword>
<proteinExistence type="predicted"/>
<comment type="caution">
    <text evidence="1">The sequence shown here is derived from an EMBL/GenBank/DDBJ whole genome shotgun (WGS) entry which is preliminary data.</text>
</comment>
<organism evidence="1 2">
    <name type="scientific">Methylophaga aminisulfidivorans MP</name>
    <dbReference type="NCBI Taxonomy" id="1026882"/>
    <lineage>
        <taxon>Bacteria</taxon>
        <taxon>Pseudomonadati</taxon>
        <taxon>Pseudomonadota</taxon>
        <taxon>Gammaproteobacteria</taxon>
        <taxon>Thiotrichales</taxon>
        <taxon>Piscirickettsiaceae</taxon>
        <taxon>Methylophaga</taxon>
    </lineage>
</organism>
<dbReference type="Proteomes" id="UP000003544">
    <property type="component" value="Unassembled WGS sequence"/>
</dbReference>
<evidence type="ECO:0000313" key="2">
    <source>
        <dbReference type="Proteomes" id="UP000003544"/>
    </source>
</evidence>
<protein>
    <submittedName>
        <fullName evidence="1">Uncharacterized protein</fullName>
    </submittedName>
</protein>
<dbReference type="EMBL" id="AFIG01000001">
    <property type="protein sequence ID" value="EGL55524.1"/>
    <property type="molecule type" value="Genomic_DNA"/>
</dbReference>
<sequence length="79" mass="8920">MIFEYLNDKADPLNEDELTTEEKSLFLSLYECTSSNAFYFDFSESMSDLVEKAKSDDEALLDAVVDGSVFAGVGRLIRY</sequence>
<accession>F5SUF6</accession>